<feature type="compositionally biased region" description="Basic and acidic residues" evidence="1">
    <location>
        <begin position="641"/>
        <end position="651"/>
    </location>
</feature>
<dbReference type="Proteomes" id="UP000265515">
    <property type="component" value="Unassembled WGS sequence"/>
</dbReference>
<name>A0A388MB21_CHABU</name>
<sequence>MSQGAEGSGGNAFIPVSDADMAKLRRALCVWKYVTQGQRAGTREKMHGDRKLRCNLCEHVWQGDVSKVIRDGQFWRLLEFVILVMQPFHQLLRRMDNGGMMMSIVYEWSQHLVRLMRQSTVPAELLSPCVREVEMRLMHHWSPRTLQPIFSNPADGLREARDCVGHDETAHCAAWWFAHGEAHPEQHGGGYVLPWIMDDHDDHRRCGAREEDGEDGDPESAAWVARLAGTVSDEELRRQIVVFASDNTTSLREASVVFGERASILLPYDHVPPPAQDAGVEGAQAREEDWTDPEDLALGGDRSAEQVYFTYGRGSDGLAARTSVITDDGLGPTQGVGDEQTLQVIEVDSSGDEPETEERLRDTRFDPSHHSLDHLQLLRQSTRLAGQSGAESQHLEDIPLREHTPITPSHDRDRQDTHDTPSSLWTSDFNIGGSHGGSSVLDTEVGCGPESIGGTGVWPHGDDNDRGTDSDSSDGGDRGEAAEENIVERVIIGVRMADMEGGMSGGRDTSLMGDAVMAEEVGLSTYCRGSDTDAGHSPVMEVGVDADKEARSSPLRDIAGDMPLTLLSARARRHGSISGLEAQIVVERQRLEHFVRERDRLAGTDVHGDEADTKRTPIDIVARRDRDRRAATAAVATVAKGDAHAEPRQAERVASGQGRSGLPESTSGVARHLTRARCSGRS</sequence>
<feature type="region of interest" description="Disordered" evidence="1">
    <location>
        <begin position="384"/>
        <end position="485"/>
    </location>
</feature>
<feature type="compositionally biased region" description="Polar residues" evidence="1">
    <location>
        <begin position="420"/>
        <end position="429"/>
    </location>
</feature>
<dbReference type="Gramene" id="GBG91705">
    <property type="protein sequence ID" value="GBG91705"/>
    <property type="gene ID" value="CBR_g53519"/>
</dbReference>
<accession>A0A388MB21</accession>
<reference evidence="2 3" key="1">
    <citation type="journal article" date="2018" name="Cell">
        <title>The Chara Genome: Secondary Complexity and Implications for Plant Terrestrialization.</title>
        <authorList>
            <person name="Nishiyama T."/>
            <person name="Sakayama H."/>
            <person name="Vries J.D."/>
            <person name="Buschmann H."/>
            <person name="Saint-Marcoux D."/>
            <person name="Ullrich K.K."/>
            <person name="Haas F.B."/>
            <person name="Vanderstraeten L."/>
            <person name="Becker D."/>
            <person name="Lang D."/>
            <person name="Vosolsobe S."/>
            <person name="Rombauts S."/>
            <person name="Wilhelmsson P.K.I."/>
            <person name="Janitza P."/>
            <person name="Kern R."/>
            <person name="Heyl A."/>
            <person name="Rumpler F."/>
            <person name="Villalobos L.I.A.C."/>
            <person name="Clay J.M."/>
            <person name="Skokan R."/>
            <person name="Toyoda A."/>
            <person name="Suzuki Y."/>
            <person name="Kagoshima H."/>
            <person name="Schijlen E."/>
            <person name="Tajeshwar N."/>
            <person name="Catarino B."/>
            <person name="Hetherington A.J."/>
            <person name="Saltykova A."/>
            <person name="Bonnot C."/>
            <person name="Breuninger H."/>
            <person name="Symeonidi A."/>
            <person name="Radhakrishnan G.V."/>
            <person name="Van Nieuwerburgh F."/>
            <person name="Deforce D."/>
            <person name="Chang C."/>
            <person name="Karol K.G."/>
            <person name="Hedrich R."/>
            <person name="Ulvskov P."/>
            <person name="Glockner G."/>
            <person name="Delwiche C.F."/>
            <person name="Petrasek J."/>
            <person name="Van de Peer Y."/>
            <person name="Friml J."/>
            <person name="Beilby M."/>
            <person name="Dolan L."/>
            <person name="Kohara Y."/>
            <person name="Sugano S."/>
            <person name="Fujiyama A."/>
            <person name="Delaux P.-M."/>
            <person name="Quint M."/>
            <person name="TheiBen G."/>
            <person name="Hagemann M."/>
            <person name="Harholt J."/>
            <person name="Dunand C."/>
            <person name="Zachgo S."/>
            <person name="Langdale J."/>
            <person name="Maumus F."/>
            <person name="Straeten D.V.D."/>
            <person name="Gould S.B."/>
            <person name="Rensing S.A."/>
        </authorList>
    </citation>
    <scope>NUCLEOTIDE SEQUENCE [LARGE SCALE GENOMIC DNA]</scope>
    <source>
        <strain evidence="2 3">S276</strain>
    </source>
</reference>
<evidence type="ECO:0000313" key="3">
    <source>
        <dbReference type="Proteomes" id="UP000265515"/>
    </source>
</evidence>
<dbReference type="AlphaFoldDB" id="A0A388MB21"/>
<feature type="region of interest" description="Disordered" evidence="1">
    <location>
        <begin position="638"/>
        <end position="682"/>
    </location>
</feature>
<keyword evidence="3" id="KW-1185">Reference proteome</keyword>
<organism evidence="2 3">
    <name type="scientific">Chara braunii</name>
    <name type="common">Braun's stonewort</name>
    <dbReference type="NCBI Taxonomy" id="69332"/>
    <lineage>
        <taxon>Eukaryota</taxon>
        <taxon>Viridiplantae</taxon>
        <taxon>Streptophyta</taxon>
        <taxon>Charophyceae</taxon>
        <taxon>Charales</taxon>
        <taxon>Characeae</taxon>
        <taxon>Chara</taxon>
    </lineage>
</organism>
<evidence type="ECO:0000256" key="1">
    <source>
        <dbReference type="SAM" id="MobiDB-lite"/>
    </source>
</evidence>
<proteinExistence type="predicted"/>
<dbReference type="EMBL" id="BFEA01000938">
    <property type="protein sequence ID" value="GBG91705.1"/>
    <property type="molecule type" value="Genomic_DNA"/>
</dbReference>
<feature type="region of interest" description="Disordered" evidence="1">
    <location>
        <begin position="346"/>
        <end position="368"/>
    </location>
</feature>
<gene>
    <name evidence="2" type="ORF">CBR_g53519</name>
</gene>
<feature type="compositionally biased region" description="Basic and acidic residues" evidence="1">
    <location>
        <begin position="393"/>
        <end position="419"/>
    </location>
</feature>
<comment type="caution">
    <text evidence="2">The sequence shown here is derived from an EMBL/GenBank/DDBJ whole genome shotgun (WGS) entry which is preliminary data.</text>
</comment>
<evidence type="ECO:0000313" key="2">
    <source>
        <dbReference type="EMBL" id="GBG91705.1"/>
    </source>
</evidence>
<feature type="compositionally biased region" description="Basic residues" evidence="1">
    <location>
        <begin position="672"/>
        <end position="682"/>
    </location>
</feature>
<protein>
    <submittedName>
        <fullName evidence="2">Uncharacterized protein</fullName>
    </submittedName>
</protein>
<feature type="compositionally biased region" description="Basic and acidic residues" evidence="1">
    <location>
        <begin position="460"/>
        <end position="481"/>
    </location>
</feature>
<feature type="compositionally biased region" description="Basic and acidic residues" evidence="1">
    <location>
        <begin position="357"/>
        <end position="368"/>
    </location>
</feature>